<feature type="compositionally biased region" description="Low complexity" evidence="1">
    <location>
        <begin position="79"/>
        <end position="100"/>
    </location>
</feature>
<sequence length="229" mass="23719">QTQLKEMKAAADRLEALMTQRIADVKSKPVDSEDSWELDDTYTTEYYKLQRERDEIAAKAQQSTAASQPSGGRQTGVPSSSGGQSRYSSAASTPSVTASSFEVKVAPGRVGAATPPVSSSSSSTPATPRSPNSGPSIAPGTVGGGLSATAPADTSTGSASRSSYQPTTTTSYPTSSSYVATSPGDVTQSTTSDKIKHGGEVTWDYTKKGGRKVGGWMKDGYGAAKRKWG</sequence>
<name>A0A7J6TDN2_PEROL</name>
<dbReference type="AlphaFoldDB" id="A0A7J6TDN2"/>
<dbReference type="Proteomes" id="UP000574390">
    <property type="component" value="Unassembled WGS sequence"/>
</dbReference>
<evidence type="ECO:0000313" key="2">
    <source>
        <dbReference type="EMBL" id="KAF4742937.1"/>
    </source>
</evidence>
<protein>
    <submittedName>
        <fullName evidence="2">LPXTG-motif cell wall anchor domain protein</fullName>
    </submittedName>
</protein>
<feature type="compositionally biased region" description="Low complexity" evidence="1">
    <location>
        <begin position="58"/>
        <end position="70"/>
    </location>
</feature>
<accession>A0A7J6TDN2</accession>
<evidence type="ECO:0000313" key="3">
    <source>
        <dbReference type="Proteomes" id="UP000574390"/>
    </source>
</evidence>
<feature type="non-terminal residue" evidence="2">
    <location>
        <position position="1"/>
    </location>
</feature>
<comment type="caution">
    <text evidence="2">The sequence shown here is derived from an EMBL/GenBank/DDBJ whole genome shotgun (WGS) entry which is preliminary data.</text>
</comment>
<dbReference type="EMBL" id="JABANM010008239">
    <property type="protein sequence ID" value="KAF4742937.1"/>
    <property type="molecule type" value="Genomic_DNA"/>
</dbReference>
<gene>
    <name evidence="2" type="primary">LAMA3_3</name>
    <name evidence="2" type="ORF">FOZ62_028348</name>
</gene>
<evidence type="ECO:0000256" key="1">
    <source>
        <dbReference type="SAM" id="MobiDB-lite"/>
    </source>
</evidence>
<feature type="region of interest" description="Disordered" evidence="1">
    <location>
        <begin position="53"/>
        <end position="229"/>
    </location>
</feature>
<feature type="compositionally biased region" description="Low complexity" evidence="1">
    <location>
        <begin position="160"/>
        <end position="183"/>
    </location>
</feature>
<feature type="compositionally biased region" description="Low complexity" evidence="1">
    <location>
        <begin position="112"/>
        <end position="133"/>
    </location>
</feature>
<proteinExistence type="predicted"/>
<reference evidence="2 3" key="1">
    <citation type="submission" date="2020-04" db="EMBL/GenBank/DDBJ databases">
        <title>Perkinsus olseni comparative genomics.</title>
        <authorList>
            <person name="Bogema D.R."/>
        </authorList>
    </citation>
    <scope>NUCLEOTIDE SEQUENCE [LARGE SCALE GENOMIC DNA]</scope>
    <source>
        <strain evidence="2">ATCC PRA-205</strain>
    </source>
</reference>
<organism evidence="2 3">
    <name type="scientific">Perkinsus olseni</name>
    <name type="common">Perkinsus atlanticus</name>
    <dbReference type="NCBI Taxonomy" id="32597"/>
    <lineage>
        <taxon>Eukaryota</taxon>
        <taxon>Sar</taxon>
        <taxon>Alveolata</taxon>
        <taxon>Perkinsozoa</taxon>
        <taxon>Perkinsea</taxon>
        <taxon>Perkinsida</taxon>
        <taxon>Perkinsidae</taxon>
        <taxon>Perkinsus</taxon>
    </lineage>
</organism>